<organism evidence="3 4">
    <name type="scientific">Paracoccus solventivorans</name>
    <dbReference type="NCBI Taxonomy" id="53463"/>
    <lineage>
        <taxon>Bacteria</taxon>
        <taxon>Pseudomonadati</taxon>
        <taxon>Pseudomonadota</taxon>
        <taxon>Alphaproteobacteria</taxon>
        <taxon>Rhodobacterales</taxon>
        <taxon>Paracoccaceae</taxon>
        <taxon>Paracoccus</taxon>
    </lineage>
</organism>
<dbReference type="Proteomes" id="UP000184444">
    <property type="component" value="Unassembled WGS sequence"/>
</dbReference>
<protein>
    <submittedName>
        <fullName evidence="3">Phospholipid/cholesterol/gamma-HCH transport system substrate-binding protein</fullName>
    </submittedName>
</protein>
<dbReference type="STRING" id="53463.SAMN05444389_101146"/>
<proteinExistence type="predicted"/>
<feature type="domain" description="Mce/MlaD" evidence="2">
    <location>
        <begin position="38"/>
        <end position="115"/>
    </location>
</feature>
<feature type="compositionally biased region" description="Low complexity" evidence="1">
    <location>
        <begin position="153"/>
        <end position="163"/>
    </location>
</feature>
<dbReference type="InterPro" id="IPR003399">
    <property type="entry name" value="Mce/MlaD"/>
</dbReference>
<evidence type="ECO:0000313" key="3">
    <source>
        <dbReference type="EMBL" id="SHL74550.1"/>
    </source>
</evidence>
<dbReference type="Pfam" id="PF02470">
    <property type="entry name" value="MlaD"/>
    <property type="match status" value="1"/>
</dbReference>
<accession>A0A1M7D527</accession>
<keyword evidence="4" id="KW-1185">Reference proteome</keyword>
<feature type="region of interest" description="Disordered" evidence="1">
    <location>
        <begin position="148"/>
        <end position="170"/>
    </location>
</feature>
<evidence type="ECO:0000313" key="4">
    <source>
        <dbReference type="Proteomes" id="UP000184444"/>
    </source>
</evidence>
<reference evidence="4" key="1">
    <citation type="submission" date="2016-11" db="EMBL/GenBank/DDBJ databases">
        <authorList>
            <person name="Varghese N."/>
            <person name="Submissions S."/>
        </authorList>
    </citation>
    <scope>NUCLEOTIDE SEQUENCE [LARGE SCALE GENOMIC DNA]</scope>
    <source>
        <strain evidence="4">DSM 6637</strain>
    </source>
</reference>
<dbReference type="RefSeq" id="WP_073060443.1">
    <property type="nucleotide sequence ID" value="NZ_FRCK01000001.1"/>
</dbReference>
<dbReference type="PANTHER" id="PTHR33371">
    <property type="entry name" value="INTERMEMBRANE PHOSPHOLIPID TRANSPORT SYSTEM BINDING PROTEIN MLAD-RELATED"/>
    <property type="match status" value="1"/>
</dbReference>
<dbReference type="AlphaFoldDB" id="A0A1M7D527"/>
<sequence>MSAAAERAELLVGAAVLAVAAGFLAWSVGGWAETGRGSYPLIASFPNVAGVEKGTEVRLAGVRVGRVSDIRLNPQTYYAEAEMRLPADILLPTDSAALIQSDGLLGGSYIELRPGGALELLGPGDEIEDVQGAVSLLTLLMKFADSQADDGDAPASVPAAAEPADPEGGQ</sequence>
<dbReference type="PANTHER" id="PTHR33371:SF4">
    <property type="entry name" value="INTERMEMBRANE PHOSPHOLIPID TRANSPORT SYSTEM BINDING PROTEIN MLAD"/>
    <property type="match status" value="1"/>
</dbReference>
<gene>
    <name evidence="3" type="ORF">SAMN05444389_101146</name>
</gene>
<evidence type="ECO:0000259" key="2">
    <source>
        <dbReference type="Pfam" id="PF02470"/>
    </source>
</evidence>
<evidence type="ECO:0000256" key="1">
    <source>
        <dbReference type="SAM" id="MobiDB-lite"/>
    </source>
</evidence>
<dbReference type="EMBL" id="FRCK01000001">
    <property type="protein sequence ID" value="SHL74550.1"/>
    <property type="molecule type" value="Genomic_DNA"/>
</dbReference>
<name>A0A1M7D527_9RHOB</name>
<dbReference type="OrthoDB" id="7164001at2"/>
<dbReference type="InterPro" id="IPR052336">
    <property type="entry name" value="MlaD_Phospholipid_Transporter"/>
</dbReference>